<keyword evidence="3" id="KW-1185">Reference proteome</keyword>
<dbReference type="GO" id="GO:1902388">
    <property type="term" value="F:ceramide 1-phosphate transfer activity"/>
    <property type="evidence" value="ECO:0007669"/>
    <property type="project" value="TreeGrafter"/>
</dbReference>
<dbReference type="InterPro" id="IPR036497">
    <property type="entry name" value="GLTP_sf"/>
</dbReference>
<dbReference type="PANTHER" id="PTHR10219:SF43">
    <property type="entry name" value="GLYCOLIPID TRANSFER PROTEIN DOMAIN-CONTAINING PROTEIN"/>
    <property type="match status" value="1"/>
</dbReference>
<comment type="caution">
    <text evidence="2">The sequence shown here is derived from an EMBL/GenBank/DDBJ whole genome shotgun (WGS) entry which is preliminary data.</text>
</comment>
<protein>
    <recommendedName>
        <fullName evidence="1">Glycolipid transfer protein domain-containing protein</fullName>
    </recommendedName>
</protein>
<proteinExistence type="predicted"/>
<dbReference type="GO" id="GO:0016020">
    <property type="term" value="C:membrane"/>
    <property type="evidence" value="ECO:0007669"/>
    <property type="project" value="TreeGrafter"/>
</dbReference>
<name>A0AAW1TQW1_9CUCU</name>
<organism evidence="2 3">
    <name type="scientific">Henosepilachna vigintioctopunctata</name>
    <dbReference type="NCBI Taxonomy" id="420089"/>
    <lineage>
        <taxon>Eukaryota</taxon>
        <taxon>Metazoa</taxon>
        <taxon>Ecdysozoa</taxon>
        <taxon>Arthropoda</taxon>
        <taxon>Hexapoda</taxon>
        <taxon>Insecta</taxon>
        <taxon>Pterygota</taxon>
        <taxon>Neoptera</taxon>
        <taxon>Endopterygota</taxon>
        <taxon>Coleoptera</taxon>
        <taxon>Polyphaga</taxon>
        <taxon>Cucujiformia</taxon>
        <taxon>Coccinelloidea</taxon>
        <taxon>Coccinellidae</taxon>
        <taxon>Epilachninae</taxon>
        <taxon>Epilachnini</taxon>
        <taxon>Henosepilachna</taxon>
    </lineage>
</organism>
<dbReference type="GO" id="GO:0005829">
    <property type="term" value="C:cytosol"/>
    <property type="evidence" value="ECO:0007669"/>
    <property type="project" value="TreeGrafter"/>
</dbReference>
<reference evidence="2 3" key="1">
    <citation type="submission" date="2023-03" db="EMBL/GenBank/DDBJ databases">
        <title>Genome insight into feeding habits of ladybird beetles.</title>
        <authorList>
            <person name="Li H.-S."/>
            <person name="Huang Y.-H."/>
            <person name="Pang H."/>
        </authorList>
    </citation>
    <scope>NUCLEOTIDE SEQUENCE [LARGE SCALE GENOMIC DNA]</scope>
    <source>
        <strain evidence="2">SYSU_2023b</strain>
        <tissue evidence="2">Whole body</tissue>
    </source>
</reference>
<dbReference type="Pfam" id="PF08718">
    <property type="entry name" value="GLTP"/>
    <property type="match status" value="1"/>
</dbReference>
<accession>A0AAW1TQW1</accession>
<dbReference type="SUPFAM" id="SSF110004">
    <property type="entry name" value="Glycolipid transfer protein, GLTP"/>
    <property type="match status" value="1"/>
</dbReference>
<evidence type="ECO:0000313" key="3">
    <source>
        <dbReference type="Proteomes" id="UP001431783"/>
    </source>
</evidence>
<dbReference type="PANTHER" id="PTHR10219">
    <property type="entry name" value="GLYCOLIPID TRANSFER PROTEIN-RELATED"/>
    <property type="match status" value="1"/>
</dbReference>
<feature type="domain" description="Glycolipid transfer protein" evidence="1">
    <location>
        <begin position="27"/>
        <end position="173"/>
    </location>
</feature>
<dbReference type="GO" id="GO:1902387">
    <property type="term" value="F:ceramide 1-phosphate binding"/>
    <property type="evidence" value="ECO:0007669"/>
    <property type="project" value="TreeGrafter"/>
</dbReference>
<evidence type="ECO:0000259" key="1">
    <source>
        <dbReference type="Pfam" id="PF08718"/>
    </source>
</evidence>
<dbReference type="Gene3D" id="1.10.3520.10">
    <property type="entry name" value="Glycolipid transfer protein"/>
    <property type="match status" value="1"/>
</dbReference>
<dbReference type="EMBL" id="JARQZJ010000003">
    <property type="protein sequence ID" value="KAK9870729.1"/>
    <property type="molecule type" value="Genomic_DNA"/>
</dbReference>
<evidence type="ECO:0000313" key="2">
    <source>
        <dbReference type="EMBL" id="KAK9870729.1"/>
    </source>
</evidence>
<dbReference type="AlphaFoldDB" id="A0AAW1TQW1"/>
<gene>
    <name evidence="2" type="ORF">WA026_008297</name>
</gene>
<dbReference type="Proteomes" id="UP001431783">
    <property type="component" value="Unassembled WGS sequence"/>
</dbReference>
<dbReference type="InterPro" id="IPR014830">
    <property type="entry name" value="Glycolipid_transfer_prot_dom"/>
</dbReference>
<sequence>MATNQAKLDLEIVRENFILCQKVKDDIELEYYLKSLEELTRFLGLLGSALGFINSELQSEIAILKNFLSSPDVGQHFCTVKTMIEYERRKHLLNKEEYISGSRALLRLHRGLEFILACLKGLIKLGEREEASTVCHDAYMTTLANHHSNLIIAATKLATCNLPVKHELLAKVCGREENIRRAEEIMPETLELGLEIYNIIQNIYKKKKLLSLS</sequence>